<dbReference type="Gene3D" id="2.60.120.10">
    <property type="entry name" value="Jelly Rolls"/>
    <property type="match status" value="1"/>
</dbReference>
<dbReference type="SUPFAM" id="SSF51182">
    <property type="entry name" value="RmlC-like cupins"/>
    <property type="match status" value="1"/>
</dbReference>
<evidence type="ECO:0000313" key="2">
    <source>
        <dbReference type="EMBL" id="CAB5220569.1"/>
    </source>
</evidence>
<dbReference type="InterPro" id="IPR011051">
    <property type="entry name" value="RmlC_Cupin_sf"/>
</dbReference>
<proteinExistence type="predicted"/>
<name>A0A6J7WRC6_9CAUD</name>
<accession>A0A6J7WRC6</accession>
<dbReference type="Pfam" id="PF07883">
    <property type="entry name" value="Cupin_2"/>
    <property type="match status" value="1"/>
</dbReference>
<protein>
    <recommendedName>
        <fullName evidence="1">Cupin type-2 domain-containing protein</fullName>
    </recommendedName>
</protein>
<organism evidence="2">
    <name type="scientific">uncultured Caudovirales phage</name>
    <dbReference type="NCBI Taxonomy" id="2100421"/>
    <lineage>
        <taxon>Viruses</taxon>
        <taxon>Duplodnaviria</taxon>
        <taxon>Heunggongvirae</taxon>
        <taxon>Uroviricota</taxon>
        <taxon>Caudoviricetes</taxon>
        <taxon>Peduoviridae</taxon>
        <taxon>Maltschvirus</taxon>
        <taxon>Maltschvirus maltsch</taxon>
    </lineage>
</organism>
<feature type="domain" description="Cupin type-2" evidence="1">
    <location>
        <begin position="88"/>
        <end position="151"/>
    </location>
</feature>
<dbReference type="InterPro" id="IPR014710">
    <property type="entry name" value="RmlC-like_jellyroll"/>
</dbReference>
<dbReference type="CDD" id="cd02208">
    <property type="entry name" value="cupin_RmlC-like"/>
    <property type="match status" value="1"/>
</dbReference>
<evidence type="ECO:0000259" key="1">
    <source>
        <dbReference type="Pfam" id="PF07883"/>
    </source>
</evidence>
<dbReference type="EMBL" id="LR798288">
    <property type="protein sequence ID" value="CAB5220569.1"/>
    <property type="molecule type" value="Genomic_DNA"/>
</dbReference>
<dbReference type="InterPro" id="IPR013096">
    <property type="entry name" value="Cupin_2"/>
</dbReference>
<gene>
    <name evidence="2" type="ORF">UFOVP247_7</name>
</gene>
<reference evidence="2" key="1">
    <citation type="submission" date="2020-05" db="EMBL/GenBank/DDBJ databases">
        <authorList>
            <person name="Chiriac C."/>
            <person name="Salcher M."/>
            <person name="Ghai R."/>
            <person name="Kavagutti S V."/>
        </authorList>
    </citation>
    <scope>NUCLEOTIDE SEQUENCE</scope>
</reference>
<sequence length="185" mass="20157">MKKLLLCSLGAAGLISGLIVFINSQITDAVTQVPNPNIERSNLINGQVPPNTPSKTMFESRIITEPQTDAKGNKTGMVLVTSRSVRDKGTRSPIHVHPFGGQTCVVSGEMTLYLDGEPELKSAGPGECYYMPPGRRMTGVNTADTRTIMIDSFVVPQGDQVWIVVEPGMEDAQNQFDKLFNTHNH</sequence>